<dbReference type="InterPro" id="IPR029069">
    <property type="entry name" value="HotDog_dom_sf"/>
</dbReference>
<dbReference type="PIRSF" id="PIRSF018072">
    <property type="entry name" value="UCP018072"/>
    <property type="match status" value="1"/>
</dbReference>
<dbReference type="EMBL" id="CP010951">
    <property type="protein sequence ID" value="AMO24413.1"/>
    <property type="molecule type" value="Genomic_DNA"/>
</dbReference>
<protein>
    <submittedName>
        <fullName evidence="2">Acyl dehydratase</fullName>
    </submittedName>
</protein>
<gene>
    <name evidence="2" type="ORF">UC35_18175</name>
</gene>
<proteinExistence type="predicted"/>
<organism evidence="2 3">
    <name type="scientific">Ramlibacter tataouinensis</name>
    <dbReference type="NCBI Taxonomy" id="94132"/>
    <lineage>
        <taxon>Bacteria</taxon>
        <taxon>Pseudomonadati</taxon>
        <taxon>Pseudomonadota</taxon>
        <taxon>Betaproteobacteria</taxon>
        <taxon>Burkholderiales</taxon>
        <taxon>Comamonadaceae</taxon>
        <taxon>Ramlibacter</taxon>
    </lineage>
</organism>
<dbReference type="Gene3D" id="3.10.129.10">
    <property type="entry name" value="Hotdog Thioesterase"/>
    <property type="match status" value="1"/>
</dbReference>
<sequence>MIDKKHIGLELPAVNWPVERGRVMAFARAIGDTRPECLDDSAARDAGYRGLVAPPTFWFGAWADGGTLELMLSKLDVPIARILHGEQSFTYGAPVCAGDVLTIKTRITDIVDKKGGKMEFVTQRSTITNQLGDTVGEMTAVIVARS</sequence>
<dbReference type="RefSeq" id="WP_061502174.1">
    <property type="nucleotide sequence ID" value="NZ_CP010951.1"/>
</dbReference>
<dbReference type="Proteomes" id="UP000070433">
    <property type="component" value="Chromosome"/>
</dbReference>
<dbReference type="InterPro" id="IPR016709">
    <property type="entry name" value="HadA-like"/>
</dbReference>
<name>A0A127JX12_9BURK</name>
<accession>A0A127JX12</accession>
<evidence type="ECO:0000313" key="3">
    <source>
        <dbReference type="Proteomes" id="UP000070433"/>
    </source>
</evidence>
<dbReference type="SUPFAM" id="SSF54637">
    <property type="entry name" value="Thioesterase/thiol ester dehydrase-isomerase"/>
    <property type="match status" value="1"/>
</dbReference>
<dbReference type="Pfam" id="PF13452">
    <property type="entry name" value="FAS1_DH_region"/>
    <property type="match status" value="1"/>
</dbReference>
<reference evidence="2 3" key="1">
    <citation type="journal article" date="2014" name="Int. J. Syst. Evol. Microbiol.">
        <title>Ramlibacter solisilvae sp. nov., isolated from forest soil, and emended description of the genus Ramlibacter.</title>
        <authorList>
            <person name="Lee H.J."/>
            <person name="Lee S.H."/>
            <person name="Lee S.S."/>
            <person name="Lee J.S."/>
            <person name="Kim Y."/>
            <person name="Kim S.C."/>
            <person name="Jeon C.O."/>
        </authorList>
    </citation>
    <scope>NUCLEOTIDE SEQUENCE [LARGE SCALE GENOMIC DNA]</scope>
    <source>
        <strain evidence="2 3">5-10</strain>
    </source>
</reference>
<dbReference type="InterPro" id="IPR039569">
    <property type="entry name" value="FAS1-like_DH_region"/>
</dbReference>
<dbReference type="CDD" id="cd03441">
    <property type="entry name" value="R_hydratase_like"/>
    <property type="match status" value="1"/>
</dbReference>
<evidence type="ECO:0000313" key="2">
    <source>
        <dbReference type="EMBL" id="AMO24413.1"/>
    </source>
</evidence>
<dbReference type="AlphaFoldDB" id="A0A127JX12"/>
<evidence type="ECO:0000259" key="1">
    <source>
        <dbReference type="Pfam" id="PF13452"/>
    </source>
</evidence>
<feature type="domain" description="FAS1-like dehydratase" evidence="1">
    <location>
        <begin position="6"/>
        <end position="136"/>
    </location>
</feature>
<keyword evidence="3" id="KW-1185">Reference proteome</keyword>
<dbReference type="OrthoDB" id="5522043at2"/>